<proteinExistence type="predicted"/>
<comment type="caution">
    <text evidence="1">The sequence shown here is derived from an EMBL/GenBank/DDBJ whole genome shotgun (WGS) entry which is preliminary data.</text>
</comment>
<evidence type="ECO:0000313" key="1">
    <source>
        <dbReference type="EMBL" id="CAB3409655.1"/>
    </source>
</evidence>
<gene>
    <name evidence="1" type="ORF">CBOVIS_LOCUS11283</name>
</gene>
<dbReference type="OrthoDB" id="5871175at2759"/>
<name>A0A8S1FEB2_9PELO</name>
<dbReference type="EMBL" id="CADEPM010000009">
    <property type="protein sequence ID" value="CAB3409655.1"/>
    <property type="molecule type" value="Genomic_DNA"/>
</dbReference>
<evidence type="ECO:0000313" key="2">
    <source>
        <dbReference type="Proteomes" id="UP000494206"/>
    </source>
</evidence>
<sequence length="216" mass="24783">MFRHPVNTNNKKSVVNNYDAICSSDNLDQPSSAIGSAVLRRHSSSIKTYDAVEFRERLKRGSSLDDLPSQRVSILPQPNSAPNRRHVVFVKNRTCSIPRNILRKASNYTKLSSLARVAWLRPYSTDPMYSATLPRNYGVHMDDPPFHYDPMAFPERPSTVGRAQFGHIIHNERRFATLEKSRAHQRMSKSDYHLMMDAPNQYTDYDTIQRMVSVSV</sequence>
<protein>
    <submittedName>
        <fullName evidence="1">Uncharacterized protein</fullName>
    </submittedName>
</protein>
<dbReference type="Proteomes" id="UP000494206">
    <property type="component" value="Unassembled WGS sequence"/>
</dbReference>
<reference evidence="1 2" key="1">
    <citation type="submission" date="2020-04" db="EMBL/GenBank/DDBJ databases">
        <authorList>
            <person name="Laetsch R D."/>
            <person name="Stevens L."/>
            <person name="Kumar S."/>
            <person name="Blaxter L. M."/>
        </authorList>
    </citation>
    <scope>NUCLEOTIDE SEQUENCE [LARGE SCALE GENOMIC DNA]</scope>
</reference>
<dbReference type="AlphaFoldDB" id="A0A8S1FEB2"/>
<keyword evidence="2" id="KW-1185">Reference proteome</keyword>
<organism evidence="1 2">
    <name type="scientific">Caenorhabditis bovis</name>
    <dbReference type="NCBI Taxonomy" id="2654633"/>
    <lineage>
        <taxon>Eukaryota</taxon>
        <taxon>Metazoa</taxon>
        <taxon>Ecdysozoa</taxon>
        <taxon>Nematoda</taxon>
        <taxon>Chromadorea</taxon>
        <taxon>Rhabditida</taxon>
        <taxon>Rhabditina</taxon>
        <taxon>Rhabditomorpha</taxon>
        <taxon>Rhabditoidea</taxon>
        <taxon>Rhabditidae</taxon>
        <taxon>Peloderinae</taxon>
        <taxon>Caenorhabditis</taxon>
    </lineage>
</organism>
<accession>A0A8S1FEB2</accession>